<dbReference type="InterPro" id="IPR050942">
    <property type="entry name" value="F-box_BR-signaling"/>
</dbReference>
<dbReference type="EMBL" id="JADFTS010000006">
    <property type="protein sequence ID" value="KAF9600455.1"/>
    <property type="molecule type" value="Genomic_DNA"/>
</dbReference>
<evidence type="ECO:0000313" key="2">
    <source>
        <dbReference type="EMBL" id="KAF9600455.1"/>
    </source>
</evidence>
<organism evidence="2 3">
    <name type="scientific">Coptis chinensis</name>
    <dbReference type="NCBI Taxonomy" id="261450"/>
    <lineage>
        <taxon>Eukaryota</taxon>
        <taxon>Viridiplantae</taxon>
        <taxon>Streptophyta</taxon>
        <taxon>Embryophyta</taxon>
        <taxon>Tracheophyta</taxon>
        <taxon>Spermatophyta</taxon>
        <taxon>Magnoliopsida</taxon>
        <taxon>Ranunculales</taxon>
        <taxon>Ranunculaceae</taxon>
        <taxon>Coptidoideae</taxon>
        <taxon>Coptis</taxon>
    </lineage>
</organism>
<proteinExistence type="predicted"/>
<accession>A0A835HGZ2</accession>
<dbReference type="Proteomes" id="UP000631114">
    <property type="component" value="Unassembled WGS sequence"/>
</dbReference>
<dbReference type="PANTHER" id="PTHR44259">
    <property type="entry name" value="OS07G0183000 PROTEIN-RELATED"/>
    <property type="match status" value="1"/>
</dbReference>
<gene>
    <name evidence="2" type="ORF">IFM89_009370</name>
</gene>
<protein>
    <recommendedName>
        <fullName evidence="1">KIB1-4 beta-propeller domain-containing protein</fullName>
    </recommendedName>
</protein>
<name>A0A835HGZ2_9MAGN</name>
<dbReference type="InterPro" id="IPR005174">
    <property type="entry name" value="KIB1-4_b-propeller"/>
</dbReference>
<keyword evidence="3" id="KW-1185">Reference proteome</keyword>
<dbReference type="AlphaFoldDB" id="A0A835HGZ2"/>
<dbReference type="OrthoDB" id="642536at2759"/>
<evidence type="ECO:0000259" key="1">
    <source>
        <dbReference type="Pfam" id="PF03478"/>
    </source>
</evidence>
<comment type="caution">
    <text evidence="2">The sequence shown here is derived from an EMBL/GenBank/DDBJ whole genome shotgun (WGS) entry which is preliminary data.</text>
</comment>
<evidence type="ECO:0000313" key="3">
    <source>
        <dbReference type="Proteomes" id="UP000631114"/>
    </source>
</evidence>
<sequence length="389" mass="44120">MAAPMSQLPPELLLSIASKLKIYKDYIRFRSTCVNFHSNLPSRPRHLPCQFPWLLLPLGQNRGRIRTSFSLSDNKFYRLELPETRQRRCCGSSNGWLVLLDQTPSIYLLNILTKEQFQLPVISTFPNVLDYDVYKLGKEYIIERRPGGGRYTRNLKDMRNLFIRKIVLSTSPLNEKCIAVAILNESDELAFCKEESDSWSMIDDARLYSEDVVYHNGMFYAVSKKGGVAVFDLGGNKPVVSFIFPPVKCDGDILYLVVSDTGGIFLVTRYLNFVSDVEPDLIYSTVGFDVFELVASDMNWVPVKSLGDRMFFLGGNSSLCLLASDFPGCNGNRIYFTDEYTEANDGGARADHDVGVFMLEDGSLKMFPCWSSHSRSIRPPHIWVTPSPW</sequence>
<dbReference type="PANTHER" id="PTHR44259:SF37">
    <property type="entry name" value="DUF1618 DOMAIN-CONTAINING PROTEIN"/>
    <property type="match status" value="1"/>
</dbReference>
<reference evidence="2 3" key="1">
    <citation type="submission" date="2020-10" db="EMBL/GenBank/DDBJ databases">
        <title>The Coptis chinensis genome and diversification of protoberbering-type alkaloids.</title>
        <authorList>
            <person name="Wang B."/>
            <person name="Shu S."/>
            <person name="Song C."/>
            <person name="Liu Y."/>
        </authorList>
    </citation>
    <scope>NUCLEOTIDE SEQUENCE [LARGE SCALE GENOMIC DNA]</scope>
    <source>
        <strain evidence="2">HL-2020</strain>
        <tissue evidence="2">Leaf</tissue>
    </source>
</reference>
<dbReference type="Pfam" id="PF03478">
    <property type="entry name" value="Beta-prop_KIB1-4"/>
    <property type="match status" value="1"/>
</dbReference>
<feature type="domain" description="KIB1-4 beta-propeller" evidence="1">
    <location>
        <begin position="69"/>
        <end position="357"/>
    </location>
</feature>